<name>A0A087TCE6_STEMI</name>
<keyword evidence="3" id="KW-1185">Reference proteome</keyword>
<proteinExistence type="predicted"/>
<feature type="non-terminal residue" evidence="2">
    <location>
        <position position="54"/>
    </location>
</feature>
<feature type="compositionally biased region" description="Low complexity" evidence="1">
    <location>
        <begin position="27"/>
        <end position="36"/>
    </location>
</feature>
<dbReference type="Proteomes" id="UP000054359">
    <property type="component" value="Unassembled WGS sequence"/>
</dbReference>
<reference evidence="2 3" key="1">
    <citation type="submission" date="2013-11" db="EMBL/GenBank/DDBJ databases">
        <title>Genome sequencing of Stegodyphus mimosarum.</title>
        <authorList>
            <person name="Bechsgaard J."/>
        </authorList>
    </citation>
    <scope>NUCLEOTIDE SEQUENCE [LARGE SCALE GENOMIC DNA]</scope>
</reference>
<protein>
    <submittedName>
        <fullName evidence="2">Uncharacterized protein</fullName>
    </submittedName>
</protein>
<sequence>MTSDLEWTDIKTEINNQIKNPVSKGRSSCASSSLDNSCKESIPSTENEFMDVNR</sequence>
<evidence type="ECO:0000313" key="2">
    <source>
        <dbReference type="EMBL" id="KFM62785.1"/>
    </source>
</evidence>
<evidence type="ECO:0000313" key="3">
    <source>
        <dbReference type="Proteomes" id="UP000054359"/>
    </source>
</evidence>
<accession>A0A087TCE6</accession>
<feature type="region of interest" description="Disordered" evidence="1">
    <location>
        <begin position="21"/>
        <end position="54"/>
    </location>
</feature>
<evidence type="ECO:0000256" key="1">
    <source>
        <dbReference type="SAM" id="MobiDB-lite"/>
    </source>
</evidence>
<organism evidence="2 3">
    <name type="scientific">Stegodyphus mimosarum</name>
    <name type="common">African social velvet spider</name>
    <dbReference type="NCBI Taxonomy" id="407821"/>
    <lineage>
        <taxon>Eukaryota</taxon>
        <taxon>Metazoa</taxon>
        <taxon>Ecdysozoa</taxon>
        <taxon>Arthropoda</taxon>
        <taxon>Chelicerata</taxon>
        <taxon>Arachnida</taxon>
        <taxon>Araneae</taxon>
        <taxon>Araneomorphae</taxon>
        <taxon>Entelegynae</taxon>
        <taxon>Eresoidea</taxon>
        <taxon>Eresidae</taxon>
        <taxon>Stegodyphus</taxon>
    </lineage>
</organism>
<gene>
    <name evidence="2" type="ORF">X975_16259</name>
</gene>
<dbReference type="AlphaFoldDB" id="A0A087TCE6"/>
<dbReference type="EMBL" id="KK114572">
    <property type="protein sequence ID" value="KFM62785.1"/>
    <property type="molecule type" value="Genomic_DNA"/>
</dbReference>